<dbReference type="PANTHER" id="PTHR47966">
    <property type="entry name" value="BETA-SITE APP-CLEAVING ENZYME, ISOFORM A-RELATED"/>
    <property type="match status" value="1"/>
</dbReference>
<feature type="signal peptide" evidence="4">
    <location>
        <begin position="1"/>
        <end position="19"/>
    </location>
</feature>
<reference evidence="6 7" key="1">
    <citation type="journal article" date="2021" name="Environ. Microbiol.">
        <title>Gene family expansions and transcriptome signatures uncover fungal adaptations to wood decay.</title>
        <authorList>
            <person name="Hage H."/>
            <person name="Miyauchi S."/>
            <person name="Viragh M."/>
            <person name="Drula E."/>
            <person name="Min B."/>
            <person name="Chaduli D."/>
            <person name="Navarro D."/>
            <person name="Favel A."/>
            <person name="Norest M."/>
            <person name="Lesage-Meessen L."/>
            <person name="Balint B."/>
            <person name="Merenyi Z."/>
            <person name="de Eugenio L."/>
            <person name="Morin E."/>
            <person name="Martinez A.T."/>
            <person name="Baldrian P."/>
            <person name="Stursova M."/>
            <person name="Martinez M.J."/>
            <person name="Novotny C."/>
            <person name="Magnuson J.K."/>
            <person name="Spatafora J.W."/>
            <person name="Maurice S."/>
            <person name="Pangilinan J."/>
            <person name="Andreopoulos W."/>
            <person name="LaButti K."/>
            <person name="Hundley H."/>
            <person name="Na H."/>
            <person name="Kuo A."/>
            <person name="Barry K."/>
            <person name="Lipzen A."/>
            <person name="Henrissat B."/>
            <person name="Riley R."/>
            <person name="Ahrendt S."/>
            <person name="Nagy L.G."/>
            <person name="Grigoriev I.V."/>
            <person name="Martin F."/>
            <person name="Rosso M.N."/>
        </authorList>
    </citation>
    <scope>NUCLEOTIDE SEQUENCE [LARGE SCALE GENOMIC DNA]</scope>
    <source>
        <strain evidence="6 7">CIRM-BRFM 1785</strain>
    </source>
</reference>
<comment type="similarity">
    <text evidence="1 3">Belongs to the peptidase A1 family.</text>
</comment>
<keyword evidence="3" id="KW-0378">Hydrolase</keyword>
<name>A0ABQ8KHL7_9APHY</name>
<sequence>MALGSTLLVAAFLALAVAANPVRVDKPVVSLPMIRRTNSSRFDNLLAKDQARARHLKDRAQGKLAGRAASVDATNLVDTYVVSVGVGDPATYYSLLVDTGSSNTWLGANKSYVKTSTSSDTGETVSVTYGSGDFSGEEYTDTVTLGDGLTITQQSIGVASSSSGFDGVDGILGVGPTDLTEGTLGDSDATIPTVTDNLYSQGTISTEVLAVSFEPTTSDSVTNGELTFGGTDSSKYTGSITYVSLTSTSPASEYWGIDESISYGSESILSSTAGIVDTGTTLVLIATGKRSAAPSNRRIQN</sequence>
<gene>
    <name evidence="6" type="ORF">C8Q71DRAFT_592389</name>
</gene>
<dbReference type="InterPro" id="IPR021109">
    <property type="entry name" value="Peptidase_aspartic_dom_sf"/>
</dbReference>
<keyword evidence="3" id="KW-0645">Protease</keyword>
<dbReference type="RefSeq" id="XP_047779408.1">
    <property type="nucleotide sequence ID" value="XM_047919568.1"/>
</dbReference>
<dbReference type="EMBL" id="JADCUA010000009">
    <property type="protein sequence ID" value="KAH9837239.1"/>
    <property type="molecule type" value="Genomic_DNA"/>
</dbReference>
<evidence type="ECO:0000313" key="7">
    <source>
        <dbReference type="Proteomes" id="UP000814176"/>
    </source>
</evidence>
<dbReference type="Proteomes" id="UP000814176">
    <property type="component" value="Unassembled WGS sequence"/>
</dbReference>
<organism evidence="6 7">
    <name type="scientific">Rhodofomes roseus</name>
    <dbReference type="NCBI Taxonomy" id="34475"/>
    <lineage>
        <taxon>Eukaryota</taxon>
        <taxon>Fungi</taxon>
        <taxon>Dikarya</taxon>
        <taxon>Basidiomycota</taxon>
        <taxon>Agaricomycotina</taxon>
        <taxon>Agaricomycetes</taxon>
        <taxon>Polyporales</taxon>
        <taxon>Rhodofomes</taxon>
    </lineage>
</organism>
<dbReference type="InterPro" id="IPR034164">
    <property type="entry name" value="Pepsin-like_dom"/>
</dbReference>
<feature type="chain" id="PRO_5047053062" evidence="4">
    <location>
        <begin position="20"/>
        <end position="301"/>
    </location>
</feature>
<dbReference type="CDD" id="cd05471">
    <property type="entry name" value="pepsin_like"/>
    <property type="match status" value="1"/>
</dbReference>
<keyword evidence="2 3" id="KW-0064">Aspartyl protease</keyword>
<dbReference type="InterPro" id="IPR001461">
    <property type="entry name" value="Aspartic_peptidase_A1"/>
</dbReference>
<dbReference type="PANTHER" id="PTHR47966:SF51">
    <property type="entry name" value="BETA-SITE APP-CLEAVING ENZYME, ISOFORM A-RELATED"/>
    <property type="match status" value="1"/>
</dbReference>
<dbReference type="PRINTS" id="PR00792">
    <property type="entry name" value="PEPSIN"/>
</dbReference>
<evidence type="ECO:0000256" key="3">
    <source>
        <dbReference type="RuleBase" id="RU000454"/>
    </source>
</evidence>
<dbReference type="PROSITE" id="PS00141">
    <property type="entry name" value="ASP_PROTEASE"/>
    <property type="match status" value="1"/>
</dbReference>
<feature type="domain" description="Peptidase A1" evidence="5">
    <location>
        <begin position="80"/>
        <end position="301"/>
    </location>
</feature>
<dbReference type="GeneID" id="72000300"/>
<dbReference type="SUPFAM" id="SSF50630">
    <property type="entry name" value="Acid proteases"/>
    <property type="match status" value="1"/>
</dbReference>
<dbReference type="Gene3D" id="2.40.70.10">
    <property type="entry name" value="Acid Proteases"/>
    <property type="match status" value="2"/>
</dbReference>
<dbReference type="PROSITE" id="PS51767">
    <property type="entry name" value="PEPTIDASE_A1"/>
    <property type="match status" value="1"/>
</dbReference>
<keyword evidence="4" id="KW-0732">Signal</keyword>
<accession>A0ABQ8KHL7</accession>
<dbReference type="InterPro" id="IPR033121">
    <property type="entry name" value="PEPTIDASE_A1"/>
</dbReference>
<dbReference type="InterPro" id="IPR001969">
    <property type="entry name" value="Aspartic_peptidase_AS"/>
</dbReference>
<evidence type="ECO:0000313" key="6">
    <source>
        <dbReference type="EMBL" id="KAH9837239.1"/>
    </source>
</evidence>
<keyword evidence="7" id="KW-1185">Reference proteome</keyword>
<protein>
    <submittedName>
        <fullName evidence="6">Aspartic peptidase domain-containing protein</fullName>
    </submittedName>
</protein>
<evidence type="ECO:0000256" key="2">
    <source>
        <dbReference type="ARBA" id="ARBA00022750"/>
    </source>
</evidence>
<comment type="caution">
    <text evidence="6">The sequence shown here is derived from an EMBL/GenBank/DDBJ whole genome shotgun (WGS) entry which is preliminary data.</text>
</comment>
<proteinExistence type="inferred from homology"/>
<evidence type="ECO:0000256" key="1">
    <source>
        <dbReference type="ARBA" id="ARBA00007447"/>
    </source>
</evidence>
<dbReference type="Pfam" id="PF00026">
    <property type="entry name" value="Asp"/>
    <property type="match status" value="1"/>
</dbReference>
<evidence type="ECO:0000256" key="4">
    <source>
        <dbReference type="SAM" id="SignalP"/>
    </source>
</evidence>
<evidence type="ECO:0000259" key="5">
    <source>
        <dbReference type="PROSITE" id="PS51767"/>
    </source>
</evidence>